<dbReference type="AlphaFoldDB" id="A0A7J8TD46"/>
<proteinExistence type="predicted"/>
<reference evidence="1 2" key="1">
    <citation type="journal article" date="2019" name="Genome Biol. Evol.">
        <title>Insights into the evolution of the New World diploid cottons (Gossypium, subgenus Houzingenia) based on genome sequencing.</title>
        <authorList>
            <person name="Grover C.E."/>
            <person name="Arick M.A. 2nd"/>
            <person name="Thrash A."/>
            <person name="Conover J.L."/>
            <person name="Sanders W.S."/>
            <person name="Peterson D.G."/>
            <person name="Frelichowski J.E."/>
            <person name="Scheffler J.A."/>
            <person name="Scheffler B.E."/>
            <person name="Wendel J.F."/>
        </authorList>
    </citation>
    <scope>NUCLEOTIDE SEQUENCE [LARGE SCALE GENOMIC DNA]</scope>
    <source>
        <strain evidence="1">27</strain>
        <tissue evidence="1">Leaf</tissue>
    </source>
</reference>
<dbReference type="Proteomes" id="UP000593561">
    <property type="component" value="Unassembled WGS sequence"/>
</dbReference>
<protein>
    <submittedName>
        <fullName evidence="1">Uncharacterized protein</fullName>
    </submittedName>
</protein>
<gene>
    <name evidence="1" type="ORF">Godav_028862</name>
</gene>
<name>A0A7J8TD46_GOSDV</name>
<evidence type="ECO:0000313" key="2">
    <source>
        <dbReference type="Proteomes" id="UP000593561"/>
    </source>
</evidence>
<comment type="caution">
    <text evidence="1">The sequence shown here is derived from an EMBL/GenBank/DDBJ whole genome shotgun (WGS) entry which is preliminary data.</text>
</comment>
<sequence>MAEARAYLQAMAEGVLTGYGRRRAYKLWQKKWVSKTYVSHTYQGKLIKWRMDWRWKDGSMMDHDTGWKRYQAQWKN</sequence>
<accession>A0A7J8TD46</accession>
<organism evidence="1 2">
    <name type="scientific">Gossypium davidsonii</name>
    <name type="common">Davidson's cotton</name>
    <name type="synonym">Gossypium klotzschianum subsp. davidsonii</name>
    <dbReference type="NCBI Taxonomy" id="34287"/>
    <lineage>
        <taxon>Eukaryota</taxon>
        <taxon>Viridiplantae</taxon>
        <taxon>Streptophyta</taxon>
        <taxon>Embryophyta</taxon>
        <taxon>Tracheophyta</taxon>
        <taxon>Spermatophyta</taxon>
        <taxon>Magnoliopsida</taxon>
        <taxon>eudicotyledons</taxon>
        <taxon>Gunneridae</taxon>
        <taxon>Pentapetalae</taxon>
        <taxon>rosids</taxon>
        <taxon>malvids</taxon>
        <taxon>Malvales</taxon>
        <taxon>Malvaceae</taxon>
        <taxon>Malvoideae</taxon>
        <taxon>Gossypium</taxon>
    </lineage>
</organism>
<keyword evidence="2" id="KW-1185">Reference proteome</keyword>
<dbReference type="EMBL" id="JABFAC010244503">
    <property type="protein sequence ID" value="MBA0636119.1"/>
    <property type="molecule type" value="Genomic_DNA"/>
</dbReference>
<evidence type="ECO:0000313" key="1">
    <source>
        <dbReference type="EMBL" id="MBA0636119.1"/>
    </source>
</evidence>
<feature type="non-terminal residue" evidence="1">
    <location>
        <position position="76"/>
    </location>
</feature>